<protein>
    <submittedName>
        <fullName evidence="6">Substrate-binding domain-containing protein</fullName>
    </submittedName>
</protein>
<sequence length="339" mass="37333">MKKWMDNNRVMYAVMLVIVALILAVLVGFNLYLDRQASGEEGGKAEDVSYVYHVAMISGDASDVFWESMYREAVLAGAEAQEPMYPENFGADLSEPYTAEELMRMAVAAKVDGIVVEADMTEEMTSLIGEASRANIPVITLMEDAPESDRVSYVGANSYTLGEMYGEEVLEAAPQGRASAAVLLPVNEEEVSPGYIYSGITEAIAGTSRDIEVFTVRTGEDREFVSEETVRSLLLDEERRPDVLVCLSATDTISAYQCVRDYNLVGQVEIIGYYSSPEILEGIRNGVIKSTVVVDAREAGRLCMEAMEEYMAQRYTNEYFPVTVELIDGSNVDAFESGE</sequence>
<keyword evidence="3" id="KW-0732">Signal</keyword>
<evidence type="ECO:0000256" key="4">
    <source>
        <dbReference type="SAM" id="Phobius"/>
    </source>
</evidence>
<dbReference type="Proteomes" id="UP000705508">
    <property type="component" value="Unassembled WGS sequence"/>
</dbReference>
<accession>A0A938XCQ3</accession>
<reference evidence="6" key="2">
    <citation type="journal article" date="2021" name="Sci. Rep.">
        <title>The distribution of antibiotic resistance genes in chicken gut microbiota commensals.</title>
        <authorList>
            <person name="Juricova H."/>
            <person name="Matiasovicova J."/>
            <person name="Kubasova T."/>
            <person name="Cejkova D."/>
            <person name="Rychlik I."/>
        </authorList>
    </citation>
    <scope>NUCLEOTIDE SEQUENCE</scope>
    <source>
        <strain evidence="6">An582</strain>
    </source>
</reference>
<dbReference type="AlphaFoldDB" id="A0A938XCQ3"/>
<proteinExistence type="inferred from homology"/>
<comment type="subcellular location">
    <subcellularLocation>
        <location evidence="1">Cell envelope</location>
    </subcellularLocation>
</comment>
<feature type="transmembrane region" description="Helical" evidence="4">
    <location>
        <begin position="12"/>
        <end position="33"/>
    </location>
</feature>
<evidence type="ECO:0000259" key="5">
    <source>
        <dbReference type="Pfam" id="PF13407"/>
    </source>
</evidence>
<comment type="caution">
    <text evidence="6">The sequence shown here is derived from an EMBL/GenBank/DDBJ whole genome shotgun (WGS) entry which is preliminary data.</text>
</comment>
<reference evidence="6" key="1">
    <citation type="submission" date="2020-08" db="EMBL/GenBank/DDBJ databases">
        <authorList>
            <person name="Cejkova D."/>
            <person name="Kubasova T."/>
            <person name="Jahodarova E."/>
            <person name="Rychlik I."/>
        </authorList>
    </citation>
    <scope>NUCLEOTIDE SEQUENCE</scope>
    <source>
        <strain evidence="6">An582</strain>
    </source>
</reference>
<name>A0A938XCQ3_9CLOT</name>
<evidence type="ECO:0000256" key="2">
    <source>
        <dbReference type="ARBA" id="ARBA00007639"/>
    </source>
</evidence>
<dbReference type="RefSeq" id="WP_204905815.1">
    <property type="nucleotide sequence ID" value="NZ_JACJKS010000004.1"/>
</dbReference>
<dbReference type="PANTHER" id="PTHR46847:SF1">
    <property type="entry name" value="D-ALLOSE-BINDING PERIPLASMIC PROTEIN-RELATED"/>
    <property type="match status" value="1"/>
</dbReference>
<dbReference type="Pfam" id="PF13407">
    <property type="entry name" value="Peripla_BP_4"/>
    <property type="match status" value="1"/>
</dbReference>
<dbReference type="InterPro" id="IPR025997">
    <property type="entry name" value="SBP_2_dom"/>
</dbReference>
<gene>
    <name evidence="6" type="ORF">H6A20_03660</name>
</gene>
<dbReference type="GO" id="GO:0030313">
    <property type="term" value="C:cell envelope"/>
    <property type="evidence" value="ECO:0007669"/>
    <property type="project" value="UniProtKB-SubCell"/>
</dbReference>
<evidence type="ECO:0000313" key="6">
    <source>
        <dbReference type="EMBL" id="MBM6947762.1"/>
    </source>
</evidence>
<evidence type="ECO:0000256" key="3">
    <source>
        <dbReference type="ARBA" id="ARBA00022729"/>
    </source>
</evidence>
<dbReference type="GO" id="GO:0030246">
    <property type="term" value="F:carbohydrate binding"/>
    <property type="evidence" value="ECO:0007669"/>
    <property type="project" value="UniProtKB-ARBA"/>
</dbReference>
<evidence type="ECO:0000256" key="1">
    <source>
        <dbReference type="ARBA" id="ARBA00004196"/>
    </source>
</evidence>
<dbReference type="InterPro" id="IPR028082">
    <property type="entry name" value="Peripla_BP_I"/>
</dbReference>
<dbReference type="Gene3D" id="3.40.50.2300">
    <property type="match status" value="2"/>
</dbReference>
<keyword evidence="4" id="KW-0472">Membrane</keyword>
<organism evidence="6 7">
    <name type="scientific">Mordavella massiliensis</name>
    <dbReference type="NCBI Taxonomy" id="1871024"/>
    <lineage>
        <taxon>Bacteria</taxon>
        <taxon>Bacillati</taxon>
        <taxon>Bacillota</taxon>
        <taxon>Clostridia</taxon>
        <taxon>Eubacteriales</taxon>
        <taxon>Clostridiaceae</taxon>
        <taxon>Mordavella</taxon>
    </lineage>
</organism>
<dbReference type="PANTHER" id="PTHR46847">
    <property type="entry name" value="D-ALLOSE-BINDING PERIPLASMIC PROTEIN-RELATED"/>
    <property type="match status" value="1"/>
</dbReference>
<dbReference type="EMBL" id="JACJKS010000004">
    <property type="protein sequence ID" value="MBM6947762.1"/>
    <property type="molecule type" value="Genomic_DNA"/>
</dbReference>
<evidence type="ECO:0000313" key="7">
    <source>
        <dbReference type="Proteomes" id="UP000705508"/>
    </source>
</evidence>
<keyword evidence="4" id="KW-0812">Transmembrane</keyword>
<comment type="similarity">
    <text evidence="2">Belongs to the bacterial solute-binding protein 2 family.</text>
</comment>
<dbReference type="SUPFAM" id="SSF53822">
    <property type="entry name" value="Periplasmic binding protein-like I"/>
    <property type="match status" value="1"/>
</dbReference>
<keyword evidence="4" id="KW-1133">Transmembrane helix</keyword>
<feature type="domain" description="Periplasmic binding protein" evidence="5">
    <location>
        <begin position="55"/>
        <end position="311"/>
    </location>
</feature>